<evidence type="ECO:0000256" key="5">
    <source>
        <dbReference type="ARBA" id="ARBA00022679"/>
    </source>
</evidence>
<dbReference type="InterPro" id="IPR009014">
    <property type="entry name" value="Transketo_C/PFOR_II"/>
</dbReference>
<evidence type="ECO:0000256" key="4">
    <source>
        <dbReference type="ARBA" id="ARBA00013152"/>
    </source>
</evidence>
<evidence type="ECO:0000256" key="6">
    <source>
        <dbReference type="ARBA" id="ARBA00022723"/>
    </source>
</evidence>
<dbReference type="Pfam" id="PF02779">
    <property type="entry name" value="Transket_pyr"/>
    <property type="match status" value="1"/>
</dbReference>
<name>A0ABP3RV12_9ACTN</name>
<dbReference type="PANTHER" id="PTHR43522:SF2">
    <property type="entry name" value="TRANSKETOLASE 1-RELATED"/>
    <property type="match status" value="1"/>
</dbReference>
<evidence type="ECO:0000256" key="9">
    <source>
        <dbReference type="ARBA" id="ARBA00049473"/>
    </source>
</evidence>
<evidence type="ECO:0000259" key="12">
    <source>
        <dbReference type="SMART" id="SM00861"/>
    </source>
</evidence>
<dbReference type="EC" id="2.2.1.1" evidence="4 10"/>
<evidence type="ECO:0000256" key="10">
    <source>
        <dbReference type="NCBIfam" id="TIGR00232"/>
    </source>
</evidence>
<dbReference type="InterPro" id="IPR005478">
    <property type="entry name" value="Transketolase_bac-like"/>
</dbReference>
<keyword evidence="14" id="KW-1185">Reference proteome</keyword>
<dbReference type="SUPFAM" id="SSF52518">
    <property type="entry name" value="Thiamin diphosphate-binding fold (THDP-binding)"/>
    <property type="match status" value="2"/>
</dbReference>
<feature type="domain" description="Transketolase-like pyrimidine-binding" evidence="12">
    <location>
        <begin position="378"/>
        <end position="548"/>
    </location>
</feature>
<evidence type="ECO:0000256" key="1">
    <source>
        <dbReference type="ARBA" id="ARBA00001946"/>
    </source>
</evidence>
<keyword evidence="7" id="KW-0460">Magnesium</keyword>
<comment type="caution">
    <text evidence="13">The sequence shown here is derived from an EMBL/GenBank/DDBJ whole genome shotgun (WGS) entry which is preliminary data.</text>
</comment>
<keyword evidence="8" id="KW-0786">Thiamine pyrophosphate</keyword>
<evidence type="ECO:0000313" key="14">
    <source>
        <dbReference type="Proteomes" id="UP001500957"/>
    </source>
</evidence>
<dbReference type="InterPro" id="IPR029061">
    <property type="entry name" value="THDP-binding"/>
</dbReference>
<reference evidence="14" key="1">
    <citation type="journal article" date="2019" name="Int. J. Syst. Evol. Microbiol.">
        <title>The Global Catalogue of Microorganisms (GCM) 10K type strain sequencing project: providing services to taxonomists for standard genome sequencing and annotation.</title>
        <authorList>
            <consortium name="The Broad Institute Genomics Platform"/>
            <consortium name="The Broad Institute Genome Sequencing Center for Infectious Disease"/>
            <person name="Wu L."/>
            <person name="Ma J."/>
        </authorList>
    </citation>
    <scope>NUCLEOTIDE SEQUENCE [LARGE SCALE GENOMIC DNA]</scope>
    <source>
        <strain evidence="14">JCM 10671</strain>
    </source>
</reference>
<evidence type="ECO:0000256" key="8">
    <source>
        <dbReference type="ARBA" id="ARBA00023052"/>
    </source>
</evidence>
<dbReference type="InterPro" id="IPR005474">
    <property type="entry name" value="Transketolase_N"/>
</dbReference>
<evidence type="ECO:0000313" key="13">
    <source>
        <dbReference type="EMBL" id="GAA0614934.1"/>
    </source>
</evidence>
<dbReference type="PROSITE" id="PS00801">
    <property type="entry name" value="TRANSKETOLASE_1"/>
    <property type="match status" value="1"/>
</dbReference>
<dbReference type="EMBL" id="BAAAHE010000011">
    <property type="protein sequence ID" value="GAA0614934.1"/>
    <property type="molecule type" value="Genomic_DNA"/>
</dbReference>
<comment type="catalytic activity">
    <reaction evidence="9">
        <text>D-sedoheptulose 7-phosphate + D-glyceraldehyde 3-phosphate = aldehydo-D-ribose 5-phosphate + D-xylulose 5-phosphate</text>
        <dbReference type="Rhea" id="RHEA:10508"/>
        <dbReference type="ChEBI" id="CHEBI:57483"/>
        <dbReference type="ChEBI" id="CHEBI:57737"/>
        <dbReference type="ChEBI" id="CHEBI:58273"/>
        <dbReference type="ChEBI" id="CHEBI:59776"/>
        <dbReference type="EC" id="2.2.1.1"/>
    </reaction>
</comment>
<gene>
    <name evidence="13" type="primary">tkt_1</name>
    <name evidence="13" type="ORF">GCM10009547_16010</name>
</gene>
<evidence type="ECO:0000256" key="2">
    <source>
        <dbReference type="ARBA" id="ARBA00001964"/>
    </source>
</evidence>
<keyword evidence="6" id="KW-0479">Metal-binding</keyword>
<dbReference type="InterPro" id="IPR055152">
    <property type="entry name" value="Transketolase-like_C_2"/>
</dbReference>
<protein>
    <recommendedName>
        <fullName evidence="4 10">Transketolase</fullName>
        <ecNumber evidence="4 10">2.2.1.1</ecNumber>
    </recommendedName>
</protein>
<accession>A0ABP3RV12</accession>
<dbReference type="Pfam" id="PF22613">
    <property type="entry name" value="Transketolase_C_1"/>
    <property type="match status" value="1"/>
</dbReference>
<sequence>MRQSTLETHGAGAIRSEGVDRSVDASADVDALAVDTIRFLAADMVEQANSGHPGMPMGAAAMAWTLFSRHLKHDPADPDWPDRDRFVLSAGHGSALQYALLHLFGYDLPMHELRAFRRIGSRTPGHPEHGHTPGVETTTGPLGQGLANAVGMALAERMLAAEFPEVVEHHTYAIVGDGCLMEGISHEAASLAGHLGLGRLTVLWDDNRITIDGGVDLACSDDVLARFEAYGWHVLPVADGTDVDAIDAALTAAKADPRPSFLAVRTVIGRGAPGIEGTPKAHGSPLGETALSAAKARAGWHHPAFAVPEPVRDRCLSLAAVGTARRREWEHRLTQLSLADPARGREWDRRLAGALPSDWHQFLTDTRAAMCAGPRDARATRIWSRQVLEAMQHKLPELVGGSADLAGSTGVDTGFPVVRRDDWAGRAIPFGVREFAMAAVLNGLSLHGGFRVFGSTFAVFSDYLRPALRLSALMRQPVIYVLTHDSVAVGEDGPTHQPVEHLESLRLIPGVRVFRPANGLETLTAWTLALEHRSGPSVIALSRQALPALSACAPTEDRRLRVVHVEEALKQDASRAPDVEFLATGSEVGLAVEAAKLLDAQGLHCRVRSVLERDALLETERDARLTVSVEAGVTAGWHRFAGLCLGVDEFGLSGPGPDVLRVLDLTPEAVAAKVLERWVGRARPDAPPVTT</sequence>
<dbReference type="NCBIfam" id="TIGR00232">
    <property type="entry name" value="tktlase_bact"/>
    <property type="match status" value="1"/>
</dbReference>
<dbReference type="SUPFAM" id="SSF52922">
    <property type="entry name" value="TK C-terminal domain-like"/>
    <property type="match status" value="1"/>
</dbReference>
<comment type="cofactor">
    <cofactor evidence="2">
        <name>thiamine diphosphate</name>
        <dbReference type="ChEBI" id="CHEBI:58937"/>
    </cofactor>
</comment>
<keyword evidence="5" id="KW-0808">Transferase</keyword>
<dbReference type="Proteomes" id="UP001500957">
    <property type="component" value="Unassembled WGS sequence"/>
</dbReference>
<proteinExistence type="inferred from homology"/>
<evidence type="ECO:0000256" key="3">
    <source>
        <dbReference type="ARBA" id="ARBA00007131"/>
    </source>
</evidence>
<feature type="region of interest" description="Disordered" evidence="11">
    <location>
        <begin position="122"/>
        <end position="141"/>
    </location>
</feature>
<dbReference type="Gene3D" id="3.40.50.920">
    <property type="match status" value="1"/>
</dbReference>
<dbReference type="InterPro" id="IPR049557">
    <property type="entry name" value="Transketolase_CS"/>
</dbReference>
<dbReference type="CDD" id="cd07033">
    <property type="entry name" value="TPP_PYR_DXS_TK_like"/>
    <property type="match status" value="1"/>
</dbReference>
<evidence type="ECO:0000256" key="11">
    <source>
        <dbReference type="SAM" id="MobiDB-lite"/>
    </source>
</evidence>
<dbReference type="InterPro" id="IPR005475">
    <property type="entry name" value="Transketolase-like_Pyr-bd"/>
</dbReference>
<dbReference type="Gene3D" id="3.40.50.970">
    <property type="match status" value="2"/>
</dbReference>
<comment type="cofactor">
    <cofactor evidence="1">
        <name>Mg(2+)</name>
        <dbReference type="ChEBI" id="CHEBI:18420"/>
    </cofactor>
</comment>
<evidence type="ECO:0000256" key="7">
    <source>
        <dbReference type="ARBA" id="ARBA00022842"/>
    </source>
</evidence>
<dbReference type="SMART" id="SM00861">
    <property type="entry name" value="Transket_pyr"/>
    <property type="match status" value="1"/>
</dbReference>
<dbReference type="InterPro" id="IPR033247">
    <property type="entry name" value="Transketolase_fam"/>
</dbReference>
<dbReference type="PANTHER" id="PTHR43522">
    <property type="entry name" value="TRANSKETOLASE"/>
    <property type="match status" value="1"/>
</dbReference>
<organism evidence="13 14">
    <name type="scientific">Sporichthya brevicatena</name>
    <dbReference type="NCBI Taxonomy" id="171442"/>
    <lineage>
        <taxon>Bacteria</taxon>
        <taxon>Bacillati</taxon>
        <taxon>Actinomycetota</taxon>
        <taxon>Actinomycetes</taxon>
        <taxon>Sporichthyales</taxon>
        <taxon>Sporichthyaceae</taxon>
        <taxon>Sporichthya</taxon>
    </lineage>
</organism>
<dbReference type="CDD" id="cd02012">
    <property type="entry name" value="TPP_TK"/>
    <property type="match status" value="1"/>
</dbReference>
<dbReference type="Pfam" id="PF00456">
    <property type="entry name" value="Transketolase_N"/>
    <property type="match status" value="1"/>
</dbReference>
<comment type="similarity">
    <text evidence="3">Belongs to the transketolase family.</text>
</comment>